<dbReference type="SUPFAM" id="SSF57667">
    <property type="entry name" value="beta-beta-alpha zinc fingers"/>
    <property type="match status" value="5"/>
</dbReference>
<sequence>MERWFKTDNELASSMEYDQIGLPSEIRSTSDALVISNDFSHCLGEKLPLELLTTDEEGGPNIIELEVQLDGKCFNTSHEETAVLSTEDSILFEEVRDTPNILHPDERESLLSLQSKVSDIVEEKIMLLTPHELESMKVSALESDSEKESQQCKAEGNSRDTNTEENTEKIPKPVVVLHENETLYLCPFEECSKDFSKLFMAKSHIMTHVGIRQFKCDAEGCSWSFFSEYKLKRHKECHQGKKDFACTVCRRKFTTLYNLNSHKKLHDRPNIYSCSIEQCSSEFQTQRELDNHLKEQHREVEAPYACHHCNCGKRFHSLNALTTHLRSHTRVGPLTCQWEGCSRSFDRPSHLESHLRTHTGDRPFVCHFEGCGWAFRTPSKLSRHQRTHKNERPFKCPHQECHKAYLRSEHLKQHLLSQHRGMKMFRCPVESCGAEFTARSTLYVHAKRHNVDTANLTFPCEHPGCNKQYSGKSNLRKHMVRCHGSQAPTAGTSLSTDPPPPELIKVADQPFQNDYIALLLGDDEDHVSTDRSVVTFLAVPTDSLQDVGSESNGDSNVCVLLHTGGNHEASTSSTGHAHIVWSWQTSPTKTGEECSEFSQSTINMRDLE</sequence>
<dbReference type="AlphaFoldDB" id="A0A0P5SVE3"/>
<evidence type="ECO:0000256" key="2">
    <source>
        <dbReference type="ARBA" id="ARBA00022737"/>
    </source>
</evidence>
<name>A0A0P5SVE3_9CRUS</name>
<accession>A0A0P5SVE3</accession>
<proteinExistence type="predicted"/>
<dbReference type="PROSITE" id="PS00028">
    <property type="entry name" value="ZINC_FINGER_C2H2_1"/>
    <property type="match status" value="10"/>
</dbReference>
<dbReference type="EMBL" id="LRGB01003024">
    <property type="protein sequence ID" value="KZS04959.1"/>
    <property type="molecule type" value="Genomic_DNA"/>
</dbReference>
<keyword evidence="3" id="KW-0863">Zinc-finger</keyword>
<protein>
    <submittedName>
        <fullName evidence="6">Uncharacterized protein</fullName>
    </submittedName>
</protein>
<dbReference type="SMART" id="SM00355">
    <property type="entry name" value="ZnF_C2H2"/>
    <property type="match status" value="10"/>
</dbReference>
<dbReference type="PANTHER" id="PTHR46179:SF26">
    <property type="entry name" value="ZINC FINGER PROTEIN 423 HOMOLOG"/>
    <property type="match status" value="1"/>
</dbReference>
<evidence type="ECO:0000256" key="4">
    <source>
        <dbReference type="ARBA" id="ARBA00022833"/>
    </source>
</evidence>
<feature type="compositionally biased region" description="Polar residues" evidence="5">
    <location>
        <begin position="596"/>
        <end position="608"/>
    </location>
</feature>
<dbReference type="OrthoDB" id="6277246at2759"/>
<dbReference type="GO" id="GO:0006357">
    <property type="term" value="P:regulation of transcription by RNA polymerase II"/>
    <property type="evidence" value="ECO:0007669"/>
    <property type="project" value="TreeGrafter"/>
</dbReference>
<dbReference type="InterPro" id="IPR036236">
    <property type="entry name" value="Znf_C2H2_sf"/>
</dbReference>
<dbReference type="FunFam" id="3.30.160.60:FF:000125">
    <property type="entry name" value="Putative zinc finger protein 143"/>
    <property type="match status" value="2"/>
</dbReference>
<dbReference type="GO" id="GO:0003712">
    <property type="term" value="F:transcription coregulator activity"/>
    <property type="evidence" value="ECO:0007669"/>
    <property type="project" value="TreeGrafter"/>
</dbReference>
<dbReference type="GO" id="GO:0008270">
    <property type="term" value="F:zinc ion binding"/>
    <property type="evidence" value="ECO:0007669"/>
    <property type="project" value="UniProtKB-KW"/>
</dbReference>
<dbReference type="Gene3D" id="3.30.160.60">
    <property type="entry name" value="Classic Zinc Finger"/>
    <property type="match status" value="8"/>
</dbReference>
<evidence type="ECO:0000313" key="7">
    <source>
        <dbReference type="Proteomes" id="UP000076858"/>
    </source>
</evidence>
<dbReference type="Pfam" id="PF00096">
    <property type="entry name" value="zf-C2H2"/>
    <property type="match status" value="3"/>
</dbReference>
<comment type="caution">
    <text evidence="6">The sequence shown here is derived from an EMBL/GenBank/DDBJ whole genome shotgun (WGS) entry which is preliminary data.</text>
</comment>
<keyword evidence="1" id="KW-0479">Metal-binding</keyword>
<dbReference type="PANTHER" id="PTHR46179">
    <property type="entry name" value="ZINC FINGER PROTEIN"/>
    <property type="match status" value="1"/>
</dbReference>
<dbReference type="InterPro" id="IPR013087">
    <property type="entry name" value="Znf_C2H2_type"/>
</dbReference>
<dbReference type="Proteomes" id="UP000076858">
    <property type="component" value="Unassembled WGS sequence"/>
</dbReference>
<feature type="region of interest" description="Disordered" evidence="5">
    <location>
        <begin position="138"/>
        <end position="168"/>
    </location>
</feature>
<reference evidence="6 7" key="1">
    <citation type="submission" date="2016-03" db="EMBL/GenBank/DDBJ databases">
        <title>EvidentialGene: Evidence-directed Construction of Genes on Genomes.</title>
        <authorList>
            <person name="Gilbert D.G."/>
            <person name="Choi J.-H."/>
            <person name="Mockaitis K."/>
            <person name="Colbourne J."/>
            <person name="Pfrender M."/>
        </authorList>
    </citation>
    <scope>NUCLEOTIDE SEQUENCE [LARGE SCALE GENOMIC DNA]</scope>
    <source>
        <strain evidence="6 7">Xinb3</strain>
        <tissue evidence="6">Complete organism</tissue>
    </source>
</reference>
<evidence type="ECO:0000313" key="6">
    <source>
        <dbReference type="EMBL" id="KZS04959.1"/>
    </source>
</evidence>
<keyword evidence="4" id="KW-0862">Zinc</keyword>
<dbReference type="STRING" id="35525.A0A0P5SVE3"/>
<dbReference type="Pfam" id="PF13912">
    <property type="entry name" value="zf-C2H2_6"/>
    <property type="match status" value="2"/>
</dbReference>
<keyword evidence="7" id="KW-1185">Reference proteome</keyword>
<feature type="region of interest" description="Disordered" evidence="5">
    <location>
        <begin position="588"/>
        <end position="608"/>
    </location>
</feature>
<feature type="compositionally biased region" description="Basic and acidic residues" evidence="5">
    <location>
        <begin position="144"/>
        <end position="168"/>
    </location>
</feature>
<evidence type="ECO:0000256" key="3">
    <source>
        <dbReference type="ARBA" id="ARBA00022771"/>
    </source>
</evidence>
<organism evidence="6 7">
    <name type="scientific">Daphnia magna</name>
    <dbReference type="NCBI Taxonomy" id="35525"/>
    <lineage>
        <taxon>Eukaryota</taxon>
        <taxon>Metazoa</taxon>
        <taxon>Ecdysozoa</taxon>
        <taxon>Arthropoda</taxon>
        <taxon>Crustacea</taxon>
        <taxon>Branchiopoda</taxon>
        <taxon>Diplostraca</taxon>
        <taxon>Cladocera</taxon>
        <taxon>Anomopoda</taxon>
        <taxon>Daphniidae</taxon>
        <taxon>Daphnia</taxon>
    </lineage>
</organism>
<dbReference type="InterPro" id="IPR051061">
    <property type="entry name" value="Zinc_finger_trans_reg"/>
</dbReference>
<evidence type="ECO:0000256" key="1">
    <source>
        <dbReference type="ARBA" id="ARBA00022723"/>
    </source>
</evidence>
<dbReference type="GO" id="GO:0005634">
    <property type="term" value="C:nucleus"/>
    <property type="evidence" value="ECO:0007669"/>
    <property type="project" value="TreeGrafter"/>
</dbReference>
<evidence type="ECO:0000256" key="5">
    <source>
        <dbReference type="SAM" id="MobiDB-lite"/>
    </source>
</evidence>
<keyword evidence="2" id="KW-0677">Repeat</keyword>
<dbReference type="PROSITE" id="PS50157">
    <property type="entry name" value="ZINC_FINGER_C2H2_2"/>
    <property type="match status" value="10"/>
</dbReference>
<gene>
    <name evidence="6" type="ORF">APZ42_031883</name>
</gene>